<reference evidence="2 3" key="1">
    <citation type="submission" date="2019-03" db="EMBL/GenBank/DDBJ databases">
        <title>First draft genome of Liparis tanakae, snailfish: a comprehensive survey of snailfish specific genes.</title>
        <authorList>
            <person name="Kim W."/>
            <person name="Song I."/>
            <person name="Jeong J.-H."/>
            <person name="Kim D."/>
            <person name="Kim S."/>
            <person name="Ryu S."/>
            <person name="Song J.Y."/>
            <person name="Lee S.K."/>
        </authorList>
    </citation>
    <scope>NUCLEOTIDE SEQUENCE [LARGE SCALE GENOMIC DNA]</scope>
    <source>
        <tissue evidence="2">Muscle</tissue>
    </source>
</reference>
<feature type="compositionally biased region" description="Basic and acidic residues" evidence="1">
    <location>
        <begin position="106"/>
        <end position="119"/>
    </location>
</feature>
<organism evidence="2 3">
    <name type="scientific">Liparis tanakae</name>
    <name type="common">Tanaka's snailfish</name>
    <dbReference type="NCBI Taxonomy" id="230148"/>
    <lineage>
        <taxon>Eukaryota</taxon>
        <taxon>Metazoa</taxon>
        <taxon>Chordata</taxon>
        <taxon>Craniata</taxon>
        <taxon>Vertebrata</taxon>
        <taxon>Euteleostomi</taxon>
        <taxon>Actinopterygii</taxon>
        <taxon>Neopterygii</taxon>
        <taxon>Teleostei</taxon>
        <taxon>Neoteleostei</taxon>
        <taxon>Acanthomorphata</taxon>
        <taxon>Eupercaria</taxon>
        <taxon>Perciformes</taxon>
        <taxon>Cottioidei</taxon>
        <taxon>Cottales</taxon>
        <taxon>Liparidae</taxon>
        <taxon>Liparis</taxon>
    </lineage>
</organism>
<accession>A0A4Z2GNG3</accession>
<gene>
    <name evidence="2" type="ORF">EYF80_035522</name>
</gene>
<comment type="caution">
    <text evidence="2">The sequence shown here is derived from an EMBL/GenBank/DDBJ whole genome shotgun (WGS) entry which is preliminary data.</text>
</comment>
<evidence type="ECO:0000256" key="1">
    <source>
        <dbReference type="SAM" id="MobiDB-lite"/>
    </source>
</evidence>
<dbReference type="AlphaFoldDB" id="A0A4Z2GNG3"/>
<proteinExistence type="predicted"/>
<sequence>MPFSRDWQSGGMKWGMWNTPLFTFSRSWRAMTRRRSLAAASPHSSEASFSFGGGTNGRLALAPPVKKTDTSGSFRASPNGEMDRTAAACSQDLETGGRKRNRPSNRLHDSDANLQKGDC</sequence>
<evidence type="ECO:0000313" key="2">
    <source>
        <dbReference type="EMBL" id="TNN54294.1"/>
    </source>
</evidence>
<protein>
    <submittedName>
        <fullName evidence="2">Uncharacterized protein</fullName>
    </submittedName>
</protein>
<feature type="region of interest" description="Disordered" evidence="1">
    <location>
        <begin position="37"/>
        <end position="119"/>
    </location>
</feature>
<dbReference type="EMBL" id="SRLO01000489">
    <property type="protein sequence ID" value="TNN54294.1"/>
    <property type="molecule type" value="Genomic_DNA"/>
</dbReference>
<dbReference type="Proteomes" id="UP000314294">
    <property type="component" value="Unassembled WGS sequence"/>
</dbReference>
<keyword evidence="3" id="KW-1185">Reference proteome</keyword>
<evidence type="ECO:0000313" key="3">
    <source>
        <dbReference type="Proteomes" id="UP000314294"/>
    </source>
</evidence>
<name>A0A4Z2GNG3_9TELE</name>